<keyword evidence="3" id="KW-1185">Reference proteome</keyword>
<reference evidence="2 3" key="1">
    <citation type="journal article" date="2018" name="Front. Plant Sci.">
        <title>Red Clover (Trifolium pratense) and Zigzag Clover (T. medium) - A Picture of Genomic Similarities and Differences.</title>
        <authorList>
            <person name="Dluhosova J."/>
            <person name="Istvanek J."/>
            <person name="Nedelnik J."/>
            <person name="Repkova J."/>
        </authorList>
    </citation>
    <scope>NUCLEOTIDE SEQUENCE [LARGE SCALE GENOMIC DNA]</scope>
    <source>
        <strain evidence="3">cv. 10/8</strain>
        <tissue evidence="2">Leaf</tissue>
    </source>
</reference>
<evidence type="ECO:0000313" key="3">
    <source>
        <dbReference type="Proteomes" id="UP000265520"/>
    </source>
</evidence>
<sequence length="75" mass="8770">MLKMALVLNDERGSAAMDLAKLRARNEKLEGKLLKAEIELANHQEKYKVFVEQTTELRETRMALEKARRELQELE</sequence>
<dbReference type="AlphaFoldDB" id="A0A392RAT3"/>
<keyword evidence="1" id="KW-0175">Coiled coil</keyword>
<feature type="coiled-coil region" evidence="1">
    <location>
        <begin position="19"/>
        <end position="74"/>
    </location>
</feature>
<dbReference type="Proteomes" id="UP000265520">
    <property type="component" value="Unassembled WGS sequence"/>
</dbReference>
<feature type="non-terminal residue" evidence="2">
    <location>
        <position position="75"/>
    </location>
</feature>
<evidence type="ECO:0000313" key="2">
    <source>
        <dbReference type="EMBL" id="MCI33713.1"/>
    </source>
</evidence>
<organism evidence="2 3">
    <name type="scientific">Trifolium medium</name>
    <dbReference type="NCBI Taxonomy" id="97028"/>
    <lineage>
        <taxon>Eukaryota</taxon>
        <taxon>Viridiplantae</taxon>
        <taxon>Streptophyta</taxon>
        <taxon>Embryophyta</taxon>
        <taxon>Tracheophyta</taxon>
        <taxon>Spermatophyta</taxon>
        <taxon>Magnoliopsida</taxon>
        <taxon>eudicotyledons</taxon>
        <taxon>Gunneridae</taxon>
        <taxon>Pentapetalae</taxon>
        <taxon>rosids</taxon>
        <taxon>fabids</taxon>
        <taxon>Fabales</taxon>
        <taxon>Fabaceae</taxon>
        <taxon>Papilionoideae</taxon>
        <taxon>50 kb inversion clade</taxon>
        <taxon>NPAAA clade</taxon>
        <taxon>Hologalegina</taxon>
        <taxon>IRL clade</taxon>
        <taxon>Trifolieae</taxon>
        <taxon>Trifolium</taxon>
    </lineage>
</organism>
<protein>
    <submittedName>
        <fullName evidence="2">Uncharacterized protein</fullName>
    </submittedName>
</protein>
<comment type="caution">
    <text evidence="2">The sequence shown here is derived from an EMBL/GenBank/DDBJ whole genome shotgun (WGS) entry which is preliminary data.</text>
</comment>
<evidence type="ECO:0000256" key="1">
    <source>
        <dbReference type="SAM" id="Coils"/>
    </source>
</evidence>
<proteinExistence type="predicted"/>
<accession>A0A392RAT3</accession>
<name>A0A392RAT3_9FABA</name>
<dbReference type="EMBL" id="LXQA010206762">
    <property type="protein sequence ID" value="MCI33713.1"/>
    <property type="molecule type" value="Genomic_DNA"/>
</dbReference>